<comment type="cofactor">
    <cofactor evidence="1">
        <name>Cu cation</name>
        <dbReference type="ChEBI" id="CHEBI:23378"/>
    </cofactor>
</comment>
<evidence type="ECO:0000259" key="11">
    <source>
        <dbReference type="PROSITE" id="PS50855"/>
    </source>
</evidence>
<protein>
    <recommendedName>
        <fullName evidence="6">Cytochrome c oxidase subunit 1</fullName>
        <ecNumber evidence="5">7.1.1.9</ecNumber>
    </recommendedName>
    <alternativeName>
        <fullName evidence="9">Cytochrome c oxidase polypeptide I</fullName>
    </alternativeName>
</protein>
<dbReference type="SUPFAM" id="SSF81442">
    <property type="entry name" value="Cytochrome c oxidase subunit I-like"/>
    <property type="match status" value="1"/>
</dbReference>
<comment type="caution">
    <text evidence="12">The sequence shown here is derived from an EMBL/GenBank/DDBJ whole genome shotgun (WGS) entry which is preliminary data.</text>
</comment>
<dbReference type="GO" id="GO:0004129">
    <property type="term" value="F:cytochrome-c oxidase activity"/>
    <property type="evidence" value="ECO:0007669"/>
    <property type="project" value="UniProtKB-EC"/>
</dbReference>
<dbReference type="InterPro" id="IPR000883">
    <property type="entry name" value="Cyt_C_Oxase_1"/>
</dbReference>
<dbReference type="Gene3D" id="1.20.210.10">
    <property type="entry name" value="Cytochrome c oxidase-like, subunit I domain"/>
    <property type="match status" value="2"/>
</dbReference>
<dbReference type="PROSITE" id="PS50855">
    <property type="entry name" value="COX1"/>
    <property type="match status" value="1"/>
</dbReference>
<dbReference type="PANTHER" id="PTHR10422">
    <property type="entry name" value="CYTOCHROME C OXIDASE SUBUNIT 1"/>
    <property type="match status" value="1"/>
</dbReference>
<feature type="non-terminal residue" evidence="12">
    <location>
        <position position="245"/>
    </location>
</feature>
<evidence type="ECO:0000256" key="2">
    <source>
        <dbReference type="ARBA" id="ARBA00001971"/>
    </source>
</evidence>
<comment type="cofactor">
    <cofactor evidence="2">
        <name>heme</name>
        <dbReference type="ChEBI" id="CHEBI:30413"/>
    </cofactor>
</comment>
<evidence type="ECO:0000256" key="6">
    <source>
        <dbReference type="ARBA" id="ARBA00015947"/>
    </source>
</evidence>
<evidence type="ECO:0000256" key="5">
    <source>
        <dbReference type="ARBA" id="ARBA00012949"/>
    </source>
</evidence>
<keyword evidence="7" id="KW-0186">Copper</keyword>
<comment type="similarity">
    <text evidence="4">Belongs to the heme-copper respiratory oxidase family.</text>
</comment>
<accession>A0A212CNR0</accession>
<evidence type="ECO:0000256" key="3">
    <source>
        <dbReference type="ARBA" id="ARBA00004673"/>
    </source>
</evidence>
<dbReference type="GO" id="GO:0020037">
    <property type="term" value="F:heme binding"/>
    <property type="evidence" value="ECO:0007669"/>
    <property type="project" value="InterPro"/>
</dbReference>
<dbReference type="GO" id="GO:0015990">
    <property type="term" value="P:electron transport coupled proton transport"/>
    <property type="evidence" value="ECO:0007669"/>
    <property type="project" value="TreeGrafter"/>
</dbReference>
<feature type="transmembrane region" description="Helical" evidence="10">
    <location>
        <begin position="117"/>
        <end position="138"/>
    </location>
</feature>
<comment type="pathway">
    <text evidence="3">Energy metabolism; oxidative phosphorylation.</text>
</comment>
<evidence type="ECO:0000313" key="13">
    <source>
        <dbReference type="Proteomes" id="UP000242450"/>
    </source>
</evidence>
<evidence type="ECO:0000313" key="12">
    <source>
        <dbReference type="EMBL" id="OWK07667.1"/>
    </source>
</evidence>
<dbReference type="EC" id="7.1.1.9" evidence="5"/>
<feature type="transmembrane region" description="Helical" evidence="10">
    <location>
        <begin position="150"/>
        <end position="168"/>
    </location>
</feature>
<evidence type="ECO:0000256" key="10">
    <source>
        <dbReference type="SAM" id="Phobius"/>
    </source>
</evidence>
<dbReference type="GO" id="GO:0006123">
    <property type="term" value="P:mitochondrial electron transport, cytochrome c to oxygen"/>
    <property type="evidence" value="ECO:0007669"/>
    <property type="project" value="TreeGrafter"/>
</dbReference>
<dbReference type="PANTHER" id="PTHR10422:SF18">
    <property type="entry name" value="CYTOCHROME C OXIDASE SUBUNIT 1"/>
    <property type="match status" value="1"/>
</dbReference>
<dbReference type="InterPro" id="IPR036927">
    <property type="entry name" value="Cyt_c_oxase-like_su1_sf"/>
</dbReference>
<dbReference type="EMBL" id="MKHE01000015">
    <property type="protein sequence ID" value="OWK07667.1"/>
    <property type="molecule type" value="Genomic_DNA"/>
</dbReference>
<name>A0A212CNR0_CEREH</name>
<dbReference type="Proteomes" id="UP000242450">
    <property type="component" value="Chromosome 15"/>
</dbReference>
<evidence type="ECO:0000256" key="9">
    <source>
        <dbReference type="ARBA" id="ARBA00032715"/>
    </source>
</evidence>
<feature type="domain" description="Cytochrome oxidase subunit I profile" evidence="11">
    <location>
        <begin position="1"/>
        <end position="168"/>
    </location>
</feature>
<dbReference type="GO" id="GO:0016020">
    <property type="term" value="C:membrane"/>
    <property type="evidence" value="ECO:0007669"/>
    <property type="project" value="InterPro"/>
</dbReference>
<evidence type="ECO:0000256" key="7">
    <source>
        <dbReference type="ARBA" id="ARBA00023008"/>
    </source>
</evidence>
<proteinExistence type="inferred from homology"/>
<dbReference type="InterPro" id="IPR023616">
    <property type="entry name" value="Cyt_c_oxase-like_su1_dom"/>
</dbReference>
<sequence>TALSLLFQAELDRPGTLLGDDQIYNVAVTTHAFVIIFFIVMPIIIVLSIVEASAGTGGTVSSYLARSLAHAGASVGLIIILFSLHIAVGGLTGIVLVNSSLDTVLHDTYYVVAHFHYVLSLRAMFAILGSFVYLFPLFSGNILNSTRAKIHFIIITVDINITFFPQHLCIHNVKYYLINRFIHFISSSYINNFHYLRSTCIKTRSPNSRPNYYKSKVFNALIISPILTTTLIHTSTIDAQEVETI</sequence>
<feature type="transmembrane region" description="Helical" evidence="10">
    <location>
        <begin position="23"/>
        <end position="50"/>
    </location>
</feature>
<dbReference type="UniPathway" id="UPA00705"/>
<keyword evidence="10" id="KW-0472">Membrane</keyword>
<dbReference type="OrthoDB" id="10002679at2759"/>
<keyword evidence="13" id="KW-1185">Reference proteome</keyword>
<organism evidence="12 13">
    <name type="scientific">Cervus elaphus hippelaphus</name>
    <name type="common">European red deer</name>
    <dbReference type="NCBI Taxonomy" id="46360"/>
    <lineage>
        <taxon>Eukaryota</taxon>
        <taxon>Metazoa</taxon>
        <taxon>Chordata</taxon>
        <taxon>Craniata</taxon>
        <taxon>Vertebrata</taxon>
        <taxon>Euteleostomi</taxon>
        <taxon>Mammalia</taxon>
        <taxon>Eutheria</taxon>
        <taxon>Laurasiatheria</taxon>
        <taxon>Artiodactyla</taxon>
        <taxon>Ruminantia</taxon>
        <taxon>Pecora</taxon>
        <taxon>Cervidae</taxon>
        <taxon>Cervinae</taxon>
        <taxon>Cervus</taxon>
    </lineage>
</organism>
<keyword evidence="10" id="KW-0812">Transmembrane</keyword>
<evidence type="ECO:0000256" key="8">
    <source>
        <dbReference type="ARBA" id="ARBA00023053"/>
    </source>
</evidence>
<dbReference type="AlphaFoldDB" id="A0A212CNR0"/>
<reference evidence="12 13" key="1">
    <citation type="journal article" date="2018" name="Mol. Genet. Genomics">
        <title>The red deer Cervus elaphus genome CerEla1.0: sequencing, annotating, genes, and chromosomes.</title>
        <authorList>
            <person name="Bana N.A."/>
            <person name="Nyiri A."/>
            <person name="Nagy J."/>
            <person name="Frank K."/>
            <person name="Nagy T."/>
            <person name="Steger V."/>
            <person name="Schiller M."/>
            <person name="Lakatos P."/>
            <person name="Sugar L."/>
            <person name="Horn P."/>
            <person name="Barta E."/>
            <person name="Orosz L."/>
        </authorList>
    </citation>
    <scope>NUCLEOTIDE SEQUENCE [LARGE SCALE GENOMIC DNA]</scope>
    <source>
        <strain evidence="12">Hungarian</strain>
    </source>
</reference>
<evidence type="ECO:0000256" key="1">
    <source>
        <dbReference type="ARBA" id="ARBA00001935"/>
    </source>
</evidence>
<dbReference type="Pfam" id="PF00115">
    <property type="entry name" value="COX1"/>
    <property type="match status" value="1"/>
</dbReference>
<keyword evidence="10" id="KW-1133">Transmembrane helix</keyword>
<evidence type="ECO:0000256" key="4">
    <source>
        <dbReference type="ARBA" id="ARBA00009578"/>
    </source>
</evidence>
<dbReference type="GO" id="GO:0005739">
    <property type="term" value="C:mitochondrion"/>
    <property type="evidence" value="ECO:0007669"/>
    <property type="project" value="GOC"/>
</dbReference>
<feature type="transmembrane region" description="Helical" evidence="10">
    <location>
        <begin position="71"/>
        <end position="97"/>
    </location>
</feature>
<feature type="non-terminal residue" evidence="12">
    <location>
        <position position="1"/>
    </location>
</feature>
<gene>
    <name evidence="12" type="ORF">Celaphus_00008340</name>
</gene>
<keyword evidence="8" id="KW-0915">Sodium</keyword>